<comment type="caution">
    <text evidence="1">The sequence shown here is derived from an EMBL/GenBank/DDBJ whole genome shotgun (WGS) entry which is preliminary data.</text>
</comment>
<accession>X1U1C8</accession>
<dbReference type="AlphaFoldDB" id="X1U1C8"/>
<gene>
    <name evidence="1" type="ORF">S12H4_39085</name>
</gene>
<reference evidence="1" key="1">
    <citation type="journal article" date="2014" name="Front. Microbiol.">
        <title>High frequency of phylogenetically diverse reductive dehalogenase-homologous genes in deep subseafloor sedimentary metagenomes.</title>
        <authorList>
            <person name="Kawai M."/>
            <person name="Futagami T."/>
            <person name="Toyoda A."/>
            <person name="Takaki Y."/>
            <person name="Nishi S."/>
            <person name="Hori S."/>
            <person name="Arai W."/>
            <person name="Tsubouchi T."/>
            <person name="Morono Y."/>
            <person name="Uchiyama I."/>
            <person name="Ito T."/>
            <person name="Fujiyama A."/>
            <person name="Inagaki F."/>
            <person name="Takami H."/>
        </authorList>
    </citation>
    <scope>NUCLEOTIDE SEQUENCE</scope>
    <source>
        <strain evidence="1">Expedition CK06-06</strain>
    </source>
</reference>
<evidence type="ECO:0000313" key="1">
    <source>
        <dbReference type="EMBL" id="GAI97431.1"/>
    </source>
</evidence>
<protein>
    <submittedName>
        <fullName evidence="1">Uncharacterized protein</fullName>
    </submittedName>
</protein>
<dbReference type="EMBL" id="BARW01023591">
    <property type="protein sequence ID" value="GAI97431.1"/>
    <property type="molecule type" value="Genomic_DNA"/>
</dbReference>
<name>X1U1C8_9ZZZZ</name>
<feature type="non-terminal residue" evidence="1">
    <location>
        <position position="156"/>
    </location>
</feature>
<organism evidence="1">
    <name type="scientific">marine sediment metagenome</name>
    <dbReference type="NCBI Taxonomy" id="412755"/>
    <lineage>
        <taxon>unclassified sequences</taxon>
        <taxon>metagenomes</taxon>
        <taxon>ecological metagenomes</taxon>
    </lineage>
</organism>
<sequence length="156" mass="17640">MFCQELIDLLKKAGDDFFICSGPEATRQAVTVLLKAMPQAYFIFYDHGDEQGLVAQGAKDYIIDKDNDELLVDRIVYTLACSWGADGGWQAKRNGARAVHCYVEVVTFMTSALPDFQESFNYGFKLLHERMQTGDPNFQGILELEKKKLTKLSDKL</sequence>
<proteinExistence type="predicted"/>